<protein>
    <submittedName>
        <fullName evidence="6">TetR/AcrR family transcriptional regulator</fullName>
    </submittedName>
</protein>
<dbReference type="Pfam" id="PF00440">
    <property type="entry name" value="TetR_N"/>
    <property type="match status" value="1"/>
</dbReference>
<dbReference type="InterPro" id="IPR001647">
    <property type="entry name" value="HTH_TetR"/>
</dbReference>
<keyword evidence="3" id="KW-0804">Transcription</keyword>
<comment type="caution">
    <text evidence="6">The sequence shown here is derived from an EMBL/GenBank/DDBJ whole genome shotgun (WGS) entry which is preliminary data.</text>
</comment>
<dbReference type="PROSITE" id="PS50977">
    <property type="entry name" value="HTH_TETR_2"/>
    <property type="match status" value="1"/>
</dbReference>
<dbReference type="SUPFAM" id="SSF48498">
    <property type="entry name" value="Tetracyclin repressor-like, C-terminal domain"/>
    <property type="match status" value="1"/>
</dbReference>
<sequence>MNDAAPRSARRDSVRNRERLVEAAREVFAEHGFGATLDDIARHAGLGTGTAYRNFPNKRAIAAEVLREATEQLAVDAREALEVKDPWDALVQFFERTGARQAANRGLYETLTGQGDDEVQARIWPEIVAAVTELFNRAYRAGAIRPDAAVQDIAAIFALLGPAFELSRAIDPNLWRRYLALLLDALRPANHPDLPVGPPPVESLDLILRASKRNH</sequence>
<accession>A0A4R0L3N9</accession>
<dbReference type="PANTHER" id="PTHR30055:SF234">
    <property type="entry name" value="HTH-TYPE TRANSCRIPTIONAL REGULATOR BETI"/>
    <property type="match status" value="1"/>
</dbReference>
<dbReference type="AlphaFoldDB" id="A0A4R0L3N9"/>
<dbReference type="Proteomes" id="UP000291144">
    <property type="component" value="Unassembled WGS sequence"/>
</dbReference>
<dbReference type="InterPro" id="IPR036271">
    <property type="entry name" value="Tet_transcr_reg_TetR-rel_C_sf"/>
</dbReference>
<evidence type="ECO:0000259" key="5">
    <source>
        <dbReference type="PROSITE" id="PS50977"/>
    </source>
</evidence>
<evidence type="ECO:0000256" key="1">
    <source>
        <dbReference type="ARBA" id="ARBA00023015"/>
    </source>
</evidence>
<keyword evidence="2 4" id="KW-0238">DNA-binding</keyword>
<dbReference type="OrthoDB" id="3382616at2"/>
<keyword evidence="1" id="KW-0805">Transcription regulation</keyword>
<dbReference type="SUPFAM" id="SSF46689">
    <property type="entry name" value="Homeodomain-like"/>
    <property type="match status" value="1"/>
</dbReference>
<evidence type="ECO:0000313" key="6">
    <source>
        <dbReference type="EMBL" id="TCC65488.1"/>
    </source>
</evidence>
<reference evidence="6 7" key="1">
    <citation type="submission" date="2019-02" db="EMBL/GenBank/DDBJ databases">
        <title>Kribbella capetownensis sp. nov. and Kribbella speibonae sp. nov., isolated from soil.</title>
        <authorList>
            <person name="Curtis S.M."/>
            <person name="Norton I."/>
            <person name="Everest G.J."/>
            <person name="Meyers P.R."/>
        </authorList>
    </citation>
    <scope>NUCLEOTIDE SEQUENCE [LARGE SCALE GENOMIC DNA]</scope>
    <source>
        <strain evidence="6 7">NRRL B-24813</strain>
    </source>
</reference>
<keyword evidence="7" id="KW-1185">Reference proteome</keyword>
<name>A0A4R0L3N9_9ACTN</name>
<dbReference type="GO" id="GO:0003700">
    <property type="term" value="F:DNA-binding transcription factor activity"/>
    <property type="evidence" value="ECO:0007669"/>
    <property type="project" value="TreeGrafter"/>
</dbReference>
<dbReference type="InterPro" id="IPR049445">
    <property type="entry name" value="TetR_SbtR-like_C"/>
</dbReference>
<evidence type="ECO:0000256" key="4">
    <source>
        <dbReference type="PROSITE-ProRule" id="PRU00335"/>
    </source>
</evidence>
<feature type="DNA-binding region" description="H-T-H motif" evidence="4">
    <location>
        <begin position="36"/>
        <end position="55"/>
    </location>
</feature>
<gene>
    <name evidence="6" type="ORF">E0H73_00640</name>
</gene>
<dbReference type="PANTHER" id="PTHR30055">
    <property type="entry name" value="HTH-TYPE TRANSCRIPTIONAL REGULATOR RUTR"/>
    <property type="match status" value="1"/>
</dbReference>
<proteinExistence type="predicted"/>
<dbReference type="GO" id="GO:0000976">
    <property type="term" value="F:transcription cis-regulatory region binding"/>
    <property type="evidence" value="ECO:0007669"/>
    <property type="project" value="TreeGrafter"/>
</dbReference>
<feature type="domain" description="HTH tetR-type" evidence="5">
    <location>
        <begin position="14"/>
        <end position="73"/>
    </location>
</feature>
<organism evidence="6 7">
    <name type="scientific">Kribbella pittospori</name>
    <dbReference type="NCBI Taxonomy" id="722689"/>
    <lineage>
        <taxon>Bacteria</taxon>
        <taxon>Bacillati</taxon>
        <taxon>Actinomycetota</taxon>
        <taxon>Actinomycetes</taxon>
        <taxon>Propionibacteriales</taxon>
        <taxon>Kribbellaceae</taxon>
        <taxon>Kribbella</taxon>
    </lineage>
</organism>
<dbReference type="InterPro" id="IPR050109">
    <property type="entry name" value="HTH-type_TetR-like_transc_reg"/>
</dbReference>
<dbReference type="Pfam" id="PF21597">
    <property type="entry name" value="TetR_C_43"/>
    <property type="match status" value="1"/>
</dbReference>
<dbReference type="EMBL" id="SJKB01000001">
    <property type="protein sequence ID" value="TCC65488.1"/>
    <property type="molecule type" value="Genomic_DNA"/>
</dbReference>
<dbReference type="PRINTS" id="PR00455">
    <property type="entry name" value="HTHTETR"/>
</dbReference>
<dbReference type="Gene3D" id="1.10.357.10">
    <property type="entry name" value="Tetracycline Repressor, domain 2"/>
    <property type="match status" value="1"/>
</dbReference>
<evidence type="ECO:0000256" key="2">
    <source>
        <dbReference type="ARBA" id="ARBA00023125"/>
    </source>
</evidence>
<evidence type="ECO:0000256" key="3">
    <source>
        <dbReference type="ARBA" id="ARBA00023163"/>
    </source>
</evidence>
<evidence type="ECO:0000313" key="7">
    <source>
        <dbReference type="Proteomes" id="UP000291144"/>
    </source>
</evidence>
<dbReference type="InterPro" id="IPR009057">
    <property type="entry name" value="Homeodomain-like_sf"/>
</dbReference>